<dbReference type="Proteomes" id="UP000237819">
    <property type="component" value="Unassembled WGS sequence"/>
</dbReference>
<reference evidence="1 2" key="1">
    <citation type="submission" date="2018-02" db="EMBL/GenBank/DDBJ databases">
        <title>Comparative genomes isolates from brazilian mangrove.</title>
        <authorList>
            <person name="Araujo J.E."/>
            <person name="Taketani R.G."/>
            <person name="Silva M.C.P."/>
            <person name="Loureco M.V."/>
            <person name="Andreote F.D."/>
        </authorList>
    </citation>
    <scope>NUCLEOTIDE SEQUENCE [LARGE SCALE GENOMIC DNA]</scope>
    <source>
        <strain evidence="1 2">Nap-Phe MGV</strain>
    </source>
</reference>
<accession>A0A2S8GD80</accession>
<name>A0A2S8GD80_9BACT</name>
<protein>
    <submittedName>
        <fullName evidence="1">Uncharacterized protein</fullName>
    </submittedName>
</protein>
<sequence length="99" mass="10960">MLRIKKQCPGVLRMPSEDVGMAPDFECAPVSRFVLRIEIVSRFVRVPVCALVVGFHTQNRFSSIGNSEAPVGAAWNSQGRKPLELSAKKHLEPWKGVTV</sequence>
<proteinExistence type="predicted"/>
<organism evidence="1 2">
    <name type="scientific">Blastopirellula marina</name>
    <dbReference type="NCBI Taxonomy" id="124"/>
    <lineage>
        <taxon>Bacteria</taxon>
        <taxon>Pseudomonadati</taxon>
        <taxon>Planctomycetota</taxon>
        <taxon>Planctomycetia</taxon>
        <taxon>Pirellulales</taxon>
        <taxon>Pirellulaceae</taxon>
        <taxon>Blastopirellula</taxon>
    </lineage>
</organism>
<comment type="caution">
    <text evidence="1">The sequence shown here is derived from an EMBL/GenBank/DDBJ whole genome shotgun (WGS) entry which is preliminary data.</text>
</comment>
<dbReference type="EMBL" id="PUHZ01000025">
    <property type="protein sequence ID" value="PQO42383.1"/>
    <property type="molecule type" value="Genomic_DNA"/>
</dbReference>
<gene>
    <name evidence="1" type="ORF">C5Y93_29050</name>
</gene>
<dbReference type="AlphaFoldDB" id="A0A2S8GD80"/>
<evidence type="ECO:0000313" key="2">
    <source>
        <dbReference type="Proteomes" id="UP000237819"/>
    </source>
</evidence>
<evidence type="ECO:0000313" key="1">
    <source>
        <dbReference type="EMBL" id="PQO42383.1"/>
    </source>
</evidence>